<keyword evidence="3" id="KW-0808">Transferase</keyword>
<evidence type="ECO:0000256" key="1">
    <source>
        <dbReference type="ARBA" id="ARBA00022741"/>
    </source>
</evidence>
<evidence type="ECO:0000256" key="2">
    <source>
        <dbReference type="ARBA" id="ARBA00022840"/>
    </source>
</evidence>
<reference evidence="3 5" key="1">
    <citation type="journal article" date="2011" name="Nature">
        <title>The Medicago genome provides insight into the evolution of rhizobial symbioses.</title>
        <authorList>
            <person name="Young N.D."/>
            <person name="Debelle F."/>
            <person name="Oldroyd G.E."/>
            <person name="Geurts R."/>
            <person name="Cannon S.B."/>
            <person name="Udvardi M.K."/>
            <person name="Benedito V.A."/>
            <person name="Mayer K.F."/>
            <person name="Gouzy J."/>
            <person name="Schoof H."/>
            <person name="Van de Peer Y."/>
            <person name="Proost S."/>
            <person name="Cook D.R."/>
            <person name="Meyers B.C."/>
            <person name="Spannagl M."/>
            <person name="Cheung F."/>
            <person name="De Mita S."/>
            <person name="Krishnakumar V."/>
            <person name="Gundlach H."/>
            <person name="Zhou S."/>
            <person name="Mudge J."/>
            <person name="Bharti A.K."/>
            <person name="Murray J.D."/>
            <person name="Naoumkina M.A."/>
            <person name="Rosen B."/>
            <person name="Silverstein K.A."/>
            <person name="Tang H."/>
            <person name="Rombauts S."/>
            <person name="Zhao P.X."/>
            <person name="Zhou P."/>
            <person name="Barbe V."/>
            <person name="Bardou P."/>
            <person name="Bechner M."/>
            <person name="Bellec A."/>
            <person name="Berger A."/>
            <person name="Berges H."/>
            <person name="Bidwell S."/>
            <person name="Bisseling T."/>
            <person name="Choisne N."/>
            <person name="Couloux A."/>
            <person name="Denny R."/>
            <person name="Deshpande S."/>
            <person name="Dai X."/>
            <person name="Doyle J.J."/>
            <person name="Dudez A.M."/>
            <person name="Farmer A.D."/>
            <person name="Fouteau S."/>
            <person name="Franken C."/>
            <person name="Gibelin C."/>
            <person name="Gish J."/>
            <person name="Goldstein S."/>
            <person name="Gonzalez A.J."/>
            <person name="Green P.J."/>
            <person name="Hallab A."/>
            <person name="Hartog M."/>
            <person name="Hua A."/>
            <person name="Humphray S.J."/>
            <person name="Jeong D.H."/>
            <person name="Jing Y."/>
            <person name="Jocker A."/>
            <person name="Kenton S.M."/>
            <person name="Kim D.J."/>
            <person name="Klee K."/>
            <person name="Lai H."/>
            <person name="Lang C."/>
            <person name="Lin S."/>
            <person name="Macmil S.L."/>
            <person name="Magdelenat G."/>
            <person name="Matthews L."/>
            <person name="McCorrison J."/>
            <person name="Monaghan E.L."/>
            <person name="Mun J.H."/>
            <person name="Najar F.Z."/>
            <person name="Nicholson C."/>
            <person name="Noirot C."/>
            <person name="O'Bleness M."/>
            <person name="Paule C.R."/>
            <person name="Poulain J."/>
            <person name="Prion F."/>
            <person name="Qin B."/>
            <person name="Qu C."/>
            <person name="Retzel E.F."/>
            <person name="Riddle C."/>
            <person name="Sallet E."/>
            <person name="Samain S."/>
            <person name="Samson N."/>
            <person name="Sanders I."/>
            <person name="Saurat O."/>
            <person name="Scarpelli C."/>
            <person name="Schiex T."/>
            <person name="Segurens B."/>
            <person name="Severin A.J."/>
            <person name="Sherrier D.J."/>
            <person name="Shi R."/>
            <person name="Sims S."/>
            <person name="Singer S.R."/>
            <person name="Sinharoy S."/>
            <person name="Sterck L."/>
            <person name="Viollet A."/>
            <person name="Wang B.B."/>
            <person name="Wang K."/>
            <person name="Wang M."/>
            <person name="Wang X."/>
            <person name="Warfsmann J."/>
            <person name="Weissenbach J."/>
            <person name="White D.D."/>
            <person name="White J.D."/>
            <person name="Wiley G.B."/>
            <person name="Wincker P."/>
            <person name="Xing Y."/>
            <person name="Yang L."/>
            <person name="Yao Z."/>
            <person name="Ying F."/>
            <person name="Zhai J."/>
            <person name="Zhou L."/>
            <person name="Zuber A."/>
            <person name="Denarie J."/>
            <person name="Dixon R.A."/>
            <person name="May G.D."/>
            <person name="Schwartz D.C."/>
            <person name="Rogers J."/>
            <person name="Quetier F."/>
            <person name="Town C.D."/>
            <person name="Roe B.A."/>
        </authorList>
    </citation>
    <scope>NUCLEOTIDE SEQUENCE [LARGE SCALE GENOMIC DNA]</scope>
    <source>
        <strain evidence="3">A17</strain>
        <strain evidence="4 5">cv. Jemalong A17</strain>
    </source>
</reference>
<protein>
    <submittedName>
        <fullName evidence="3">Kinase superfamily protein, putative</fullName>
    </submittedName>
</protein>
<dbReference type="InterPro" id="IPR050108">
    <property type="entry name" value="CDK"/>
</dbReference>
<evidence type="ECO:0000313" key="5">
    <source>
        <dbReference type="Proteomes" id="UP000002051"/>
    </source>
</evidence>
<evidence type="ECO:0000313" key="4">
    <source>
        <dbReference type="EnsemblPlants" id="KEH17953"/>
    </source>
</evidence>
<dbReference type="PANTHER" id="PTHR24056">
    <property type="entry name" value="CELL DIVISION PROTEIN KINASE"/>
    <property type="match status" value="1"/>
</dbReference>
<keyword evidence="1" id="KW-0547">Nucleotide-binding</keyword>
<keyword evidence="3" id="KW-0418">Kinase</keyword>
<dbReference type="EnsemblPlants" id="KEH17953">
    <property type="protein sequence ID" value="KEH17953"/>
    <property type="gene ID" value="MTR_8g007660"/>
</dbReference>
<organism evidence="3 5">
    <name type="scientific">Medicago truncatula</name>
    <name type="common">Barrel medic</name>
    <name type="synonym">Medicago tribuloides</name>
    <dbReference type="NCBI Taxonomy" id="3880"/>
    <lineage>
        <taxon>Eukaryota</taxon>
        <taxon>Viridiplantae</taxon>
        <taxon>Streptophyta</taxon>
        <taxon>Embryophyta</taxon>
        <taxon>Tracheophyta</taxon>
        <taxon>Spermatophyta</taxon>
        <taxon>Magnoliopsida</taxon>
        <taxon>eudicotyledons</taxon>
        <taxon>Gunneridae</taxon>
        <taxon>Pentapetalae</taxon>
        <taxon>rosids</taxon>
        <taxon>fabids</taxon>
        <taxon>Fabales</taxon>
        <taxon>Fabaceae</taxon>
        <taxon>Papilionoideae</taxon>
        <taxon>50 kb inversion clade</taxon>
        <taxon>NPAAA clade</taxon>
        <taxon>Hologalegina</taxon>
        <taxon>IRL clade</taxon>
        <taxon>Trifolieae</taxon>
        <taxon>Medicago</taxon>
    </lineage>
</organism>
<accession>A0A072TM95</accession>
<dbReference type="GO" id="GO:0016301">
    <property type="term" value="F:kinase activity"/>
    <property type="evidence" value="ECO:0007669"/>
    <property type="project" value="UniProtKB-KW"/>
</dbReference>
<sequence>MNKTLNDFHSPSCLLRQNRVTFFPNRATIDAYDPRYDQPYPENLAQQAKNRVTISQNRVTIGRPENSSRHYQNRVTIAKLCHDFSASQLYNLKTYTTDLVTGKIVALKKVRFYNLELESVKFMAREMLVLGKLDHPNDVNLEDLVTSRMSCSLYFVCEYMEHDLASLSVGQGVKFT</sequence>
<evidence type="ECO:0000313" key="3">
    <source>
        <dbReference type="EMBL" id="KEH17953.1"/>
    </source>
</evidence>
<dbReference type="InterPro" id="IPR011009">
    <property type="entry name" value="Kinase-like_dom_sf"/>
</dbReference>
<dbReference type="Gene3D" id="3.30.200.20">
    <property type="entry name" value="Phosphorylase Kinase, domain 1"/>
    <property type="match status" value="1"/>
</dbReference>
<dbReference type="STRING" id="3880.A0A072TM95"/>
<gene>
    <name evidence="3" type="ordered locus">MTR_8g007660</name>
</gene>
<keyword evidence="2" id="KW-0067">ATP-binding</keyword>
<reference evidence="4" key="3">
    <citation type="submission" date="2015-04" db="UniProtKB">
        <authorList>
            <consortium name="EnsemblPlants"/>
        </authorList>
    </citation>
    <scope>IDENTIFICATION</scope>
    <source>
        <strain evidence="4">cv. Jemalong A17</strain>
    </source>
</reference>
<dbReference type="AlphaFoldDB" id="A0A072TM95"/>
<proteinExistence type="predicted"/>
<keyword evidence="5" id="KW-1185">Reference proteome</keyword>
<dbReference type="PANTHER" id="PTHR24056:SF358">
    <property type="entry name" value="PROTEIN KINASE DOMAIN-CONTAINING PROTEIN"/>
    <property type="match status" value="1"/>
</dbReference>
<dbReference type="EMBL" id="CM001224">
    <property type="protein sequence ID" value="KEH17953.1"/>
    <property type="molecule type" value="Genomic_DNA"/>
</dbReference>
<name>A0A072TM95_MEDTR</name>
<dbReference type="HOGENOM" id="CLU_1527456_0_0_1"/>
<dbReference type="GO" id="GO:0005524">
    <property type="term" value="F:ATP binding"/>
    <property type="evidence" value="ECO:0007669"/>
    <property type="project" value="UniProtKB-KW"/>
</dbReference>
<dbReference type="SUPFAM" id="SSF56112">
    <property type="entry name" value="Protein kinase-like (PK-like)"/>
    <property type="match status" value="1"/>
</dbReference>
<dbReference type="Proteomes" id="UP000002051">
    <property type="component" value="Chromosome 8"/>
</dbReference>
<reference evidence="3 5" key="2">
    <citation type="journal article" date="2014" name="BMC Genomics">
        <title>An improved genome release (version Mt4.0) for the model legume Medicago truncatula.</title>
        <authorList>
            <person name="Tang H."/>
            <person name="Krishnakumar V."/>
            <person name="Bidwell S."/>
            <person name="Rosen B."/>
            <person name="Chan A."/>
            <person name="Zhou S."/>
            <person name="Gentzbittel L."/>
            <person name="Childs K.L."/>
            <person name="Yandell M."/>
            <person name="Gundlach H."/>
            <person name="Mayer K.F."/>
            <person name="Schwartz D.C."/>
            <person name="Town C.D."/>
        </authorList>
    </citation>
    <scope>GENOME REANNOTATION</scope>
    <source>
        <strain evidence="3">A17</strain>
        <strain evidence="4 5">cv. Jemalong A17</strain>
    </source>
</reference>